<sequence>MNSPVQIIDESGDERELTGIEREDWTGMSDPCPECGGQEFNHISTSGGRYGRRDGAVVMRSDFWGVEKPLFTRCRDCRETLYKHPAFDRLFEINGDHDSAHDP</sequence>
<protein>
    <submittedName>
        <fullName evidence="1">Uncharacterized protein</fullName>
    </submittedName>
</protein>
<dbReference type="AlphaFoldDB" id="A0AAV3SC45"/>
<accession>A0AAV3SC45</accession>
<evidence type="ECO:0000313" key="1">
    <source>
        <dbReference type="EMBL" id="GAA0312879.1"/>
    </source>
</evidence>
<gene>
    <name evidence="1" type="ORF">GCM10009066_27560</name>
</gene>
<evidence type="ECO:0000313" key="2">
    <source>
        <dbReference type="Proteomes" id="UP001500837"/>
    </source>
</evidence>
<dbReference type="EMBL" id="BAAABL010000090">
    <property type="protein sequence ID" value="GAA0312879.1"/>
    <property type="molecule type" value="Genomic_DNA"/>
</dbReference>
<name>A0AAV3SC45_9EURY</name>
<reference evidence="1 2" key="1">
    <citation type="journal article" date="2019" name="Int. J. Syst. Evol. Microbiol.">
        <title>The Global Catalogue of Microorganisms (GCM) 10K type strain sequencing project: providing services to taxonomists for standard genome sequencing and annotation.</title>
        <authorList>
            <consortium name="The Broad Institute Genomics Platform"/>
            <consortium name="The Broad Institute Genome Sequencing Center for Infectious Disease"/>
            <person name="Wu L."/>
            <person name="Ma J."/>
        </authorList>
    </citation>
    <scope>NUCLEOTIDE SEQUENCE [LARGE SCALE GENOMIC DNA]</scope>
    <source>
        <strain evidence="1 2">JCM 16330</strain>
    </source>
</reference>
<keyword evidence="2" id="KW-1185">Reference proteome</keyword>
<dbReference type="Proteomes" id="UP001500837">
    <property type="component" value="Unassembled WGS sequence"/>
</dbReference>
<organism evidence="1 2">
    <name type="scientific">Halarchaeum salinum</name>
    <dbReference type="NCBI Taxonomy" id="489912"/>
    <lineage>
        <taxon>Archaea</taxon>
        <taxon>Methanobacteriati</taxon>
        <taxon>Methanobacteriota</taxon>
        <taxon>Stenosarchaea group</taxon>
        <taxon>Halobacteria</taxon>
        <taxon>Halobacteriales</taxon>
        <taxon>Halobacteriaceae</taxon>
    </lineage>
</organism>
<proteinExistence type="predicted"/>
<comment type="caution">
    <text evidence="1">The sequence shown here is derived from an EMBL/GenBank/DDBJ whole genome shotgun (WGS) entry which is preliminary data.</text>
</comment>